<feature type="region of interest" description="Disordered" evidence="1">
    <location>
        <begin position="560"/>
        <end position="588"/>
    </location>
</feature>
<feature type="compositionally biased region" description="Polar residues" evidence="1">
    <location>
        <begin position="430"/>
        <end position="440"/>
    </location>
</feature>
<name>A0A4S4KXA4_9AGAM</name>
<dbReference type="Proteomes" id="UP000308199">
    <property type="component" value="Unassembled WGS sequence"/>
</dbReference>
<evidence type="ECO:0000313" key="2">
    <source>
        <dbReference type="EMBL" id="THH03502.1"/>
    </source>
</evidence>
<feature type="compositionally biased region" description="Low complexity" evidence="1">
    <location>
        <begin position="567"/>
        <end position="579"/>
    </location>
</feature>
<feature type="region of interest" description="Disordered" evidence="1">
    <location>
        <begin position="378"/>
        <end position="411"/>
    </location>
</feature>
<accession>A0A4S4KXA4</accession>
<sequence>MLDDSELLAHHSVCVGRFNVIPCDFHHFIHAGQRVPYRLLDADSKAVLQHSSILTEFSSTFQQRPRIGSNAAGSVRALNLAESSGGAGEVISLQTQSKRGHTAKLHTMTELRFQSVNSSMPSVSYIPVMSPTSRKVSSRSPSGFGIPHFSLLPSPRVPSSGGSLSTMSSVSNQNSKRSVSPTPAPSNGNSGTSIPKFRSLRNMLPFGPKQSSTSTAPPPSSNKYGSPPVSFAFNTPGELRHRRSSSSIPGPTTHSANTARNGYSTLGPRTSLSLSVDKTLPPPPSIGRSRSEDLGSSPIISIAPPSASTNELNIFSNSNQHNVHFSSGLPLPDDPFKKPSPTVVLVTNTLQDSSQDLDQIRSAGDLSTIIESELSSMSMSKHLPPLDTSEEGLNPHAEASETDDTDGDGGPLMLAQLAKQVHKNTASTLRAQDMSITSSPVGEADDKTVSGNLSESWEAGLAEFRRTMGHGTTTSSSSSISPIPFLSPSQELLVPALARPKTQLNGKGEDVASDLEHEYEQVSFDLSSLDPDLAALLSPNNLPSQRVEDANAAIAAAVDSVTPPSPMHSSASLSSSPEPAGTGARVSFDRNADTDDIWLSAANHTRSSGESRRRALGLQSSPVRKSRPSSLALSTSSHSTADPVRRTSIETTPMGPSTAGVRRPAVSPTARRDLLFRSPGASTEDLPYDTVRRPMLARSNSALAGPSTLNTTSDGTKRRVPASRLYGTPARPSTATGVPPKGRVVSDSNRPLRVAQGLR</sequence>
<organism evidence="2 3">
    <name type="scientific">Phellinidium pouzarii</name>
    <dbReference type="NCBI Taxonomy" id="167371"/>
    <lineage>
        <taxon>Eukaryota</taxon>
        <taxon>Fungi</taxon>
        <taxon>Dikarya</taxon>
        <taxon>Basidiomycota</taxon>
        <taxon>Agaricomycotina</taxon>
        <taxon>Agaricomycetes</taxon>
        <taxon>Hymenochaetales</taxon>
        <taxon>Hymenochaetaceae</taxon>
        <taxon>Phellinidium</taxon>
    </lineage>
</organism>
<feature type="region of interest" description="Disordered" evidence="1">
    <location>
        <begin position="149"/>
        <end position="297"/>
    </location>
</feature>
<evidence type="ECO:0000256" key="1">
    <source>
        <dbReference type="SAM" id="MobiDB-lite"/>
    </source>
</evidence>
<evidence type="ECO:0000313" key="3">
    <source>
        <dbReference type="Proteomes" id="UP000308199"/>
    </source>
</evidence>
<feature type="compositionally biased region" description="Low complexity" evidence="1">
    <location>
        <begin position="629"/>
        <end position="641"/>
    </location>
</feature>
<dbReference type="EMBL" id="SGPK01000446">
    <property type="protein sequence ID" value="THH03502.1"/>
    <property type="molecule type" value="Genomic_DNA"/>
</dbReference>
<dbReference type="AlphaFoldDB" id="A0A4S4KXA4"/>
<keyword evidence="3" id="KW-1185">Reference proteome</keyword>
<feature type="compositionally biased region" description="Polar residues" evidence="1">
    <location>
        <begin position="698"/>
        <end position="714"/>
    </location>
</feature>
<dbReference type="OrthoDB" id="3216045at2759"/>
<feature type="region of interest" description="Disordered" evidence="1">
    <location>
        <begin position="698"/>
        <end position="759"/>
    </location>
</feature>
<protein>
    <submittedName>
        <fullName evidence="2">Uncharacterized protein</fullName>
    </submittedName>
</protein>
<feature type="region of interest" description="Disordered" evidence="1">
    <location>
        <begin position="430"/>
        <end position="449"/>
    </location>
</feature>
<feature type="compositionally biased region" description="Low complexity" evidence="1">
    <location>
        <begin position="159"/>
        <end position="171"/>
    </location>
</feature>
<feature type="region of interest" description="Disordered" evidence="1">
    <location>
        <begin position="602"/>
        <end position="672"/>
    </location>
</feature>
<gene>
    <name evidence="2" type="ORF">EW145_g6209</name>
</gene>
<feature type="compositionally biased region" description="Polar residues" evidence="1">
    <location>
        <begin position="172"/>
        <end position="193"/>
    </location>
</feature>
<comment type="caution">
    <text evidence="2">The sequence shown here is derived from an EMBL/GenBank/DDBJ whole genome shotgun (WGS) entry which is preliminary data.</text>
</comment>
<proteinExistence type="predicted"/>
<feature type="compositionally biased region" description="Polar residues" evidence="1">
    <location>
        <begin position="245"/>
        <end position="276"/>
    </location>
</feature>
<reference evidence="2 3" key="1">
    <citation type="submission" date="2019-02" db="EMBL/GenBank/DDBJ databases">
        <title>Genome sequencing of the rare red list fungi Phellinidium pouzarii.</title>
        <authorList>
            <person name="Buettner E."/>
            <person name="Kellner H."/>
        </authorList>
    </citation>
    <scope>NUCLEOTIDE SEQUENCE [LARGE SCALE GENOMIC DNA]</scope>
    <source>
        <strain evidence="2 3">DSM 108285</strain>
    </source>
</reference>